<dbReference type="AlphaFoldDB" id="A0AA38UB27"/>
<organism evidence="1 2">
    <name type="scientific">Lentinula raphanica</name>
    <dbReference type="NCBI Taxonomy" id="153919"/>
    <lineage>
        <taxon>Eukaryota</taxon>
        <taxon>Fungi</taxon>
        <taxon>Dikarya</taxon>
        <taxon>Basidiomycota</taxon>
        <taxon>Agaricomycotina</taxon>
        <taxon>Agaricomycetes</taxon>
        <taxon>Agaricomycetidae</taxon>
        <taxon>Agaricales</taxon>
        <taxon>Marasmiineae</taxon>
        <taxon>Omphalotaceae</taxon>
        <taxon>Lentinula</taxon>
    </lineage>
</organism>
<dbReference type="EMBL" id="MU806983">
    <property type="protein sequence ID" value="KAJ3832367.1"/>
    <property type="molecule type" value="Genomic_DNA"/>
</dbReference>
<proteinExistence type="predicted"/>
<dbReference type="Proteomes" id="UP001163846">
    <property type="component" value="Unassembled WGS sequence"/>
</dbReference>
<comment type="caution">
    <text evidence="1">The sequence shown here is derived from an EMBL/GenBank/DDBJ whole genome shotgun (WGS) entry which is preliminary data.</text>
</comment>
<name>A0AA38UB27_9AGAR</name>
<gene>
    <name evidence="1" type="ORF">F5878DRAFT_548292</name>
</gene>
<evidence type="ECO:0000313" key="1">
    <source>
        <dbReference type="EMBL" id="KAJ3832367.1"/>
    </source>
</evidence>
<protein>
    <submittedName>
        <fullName evidence="1">Uncharacterized protein</fullName>
    </submittedName>
</protein>
<keyword evidence="2" id="KW-1185">Reference proteome</keyword>
<sequence>MDLSTPNTSAVSANGTTVDLTGCPKWLSDAYHVLSTESCPQDPLWHKILSDLVTNERYHSFKNPNGNGSTFPTTGRPQVFAWWFQNRKTVTRLPPDEKFGGTTEFATQWWKWYSMINPQWRERDALGRIVVNGSGDGDWDEFDRHGQNGMLSLVISLYWWYRRLDNTSDPSADWLAGLRDVSWVLSELVKANRRVFFLSCDFVHC</sequence>
<evidence type="ECO:0000313" key="2">
    <source>
        <dbReference type="Proteomes" id="UP001163846"/>
    </source>
</evidence>
<accession>A0AA38UB27</accession>
<reference evidence="1" key="1">
    <citation type="submission" date="2022-08" db="EMBL/GenBank/DDBJ databases">
        <authorList>
            <consortium name="DOE Joint Genome Institute"/>
            <person name="Min B."/>
            <person name="Riley R."/>
            <person name="Sierra-Patev S."/>
            <person name="Naranjo-Ortiz M."/>
            <person name="Looney B."/>
            <person name="Konkel Z."/>
            <person name="Slot J.C."/>
            <person name="Sakamoto Y."/>
            <person name="Steenwyk J.L."/>
            <person name="Rokas A."/>
            <person name="Carro J."/>
            <person name="Camarero S."/>
            <person name="Ferreira P."/>
            <person name="Molpeceres G."/>
            <person name="Ruiz-Duenas F.J."/>
            <person name="Serrano A."/>
            <person name="Henrissat B."/>
            <person name="Drula E."/>
            <person name="Hughes K.W."/>
            <person name="Mata J.L."/>
            <person name="Ishikawa N.K."/>
            <person name="Vargas-Isla R."/>
            <person name="Ushijima S."/>
            <person name="Smith C.A."/>
            <person name="Ahrendt S."/>
            <person name="Andreopoulos W."/>
            <person name="He G."/>
            <person name="Labutti K."/>
            <person name="Lipzen A."/>
            <person name="Ng V."/>
            <person name="Sandor L."/>
            <person name="Barry K."/>
            <person name="Martinez A.T."/>
            <person name="Xiao Y."/>
            <person name="Gibbons J.G."/>
            <person name="Terashima K."/>
            <person name="Hibbett D.S."/>
            <person name="Grigoriev I.V."/>
        </authorList>
    </citation>
    <scope>NUCLEOTIDE SEQUENCE</scope>
    <source>
        <strain evidence="1">TFB9207</strain>
    </source>
</reference>